<organism evidence="5 6">
    <name type="scientific">Candidatus Limivivens merdigallinarum</name>
    <dbReference type="NCBI Taxonomy" id="2840859"/>
    <lineage>
        <taxon>Bacteria</taxon>
        <taxon>Bacillati</taxon>
        <taxon>Bacillota</taxon>
        <taxon>Clostridia</taxon>
        <taxon>Lachnospirales</taxon>
        <taxon>Lachnospiraceae</taxon>
        <taxon>Lachnospiraceae incertae sedis</taxon>
        <taxon>Candidatus Limivivens</taxon>
    </lineage>
</organism>
<feature type="domain" description="ABC transporter" evidence="4">
    <location>
        <begin position="6"/>
        <end position="236"/>
    </location>
</feature>
<protein>
    <submittedName>
        <fullName evidence="5">ABC transporter ATP-binding protein</fullName>
    </submittedName>
</protein>
<evidence type="ECO:0000256" key="2">
    <source>
        <dbReference type="ARBA" id="ARBA00022741"/>
    </source>
</evidence>
<evidence type="ECO:0000256" key="1">
    <source>
        <dbReference type="ARBA" id="ARBA00022448"/>
    </source>
</evidence>
<dbReference type="Gene3D" id="3.40.50.300">
    <property type="entry name" value="P-loop containing nucleotide triphosphate hydrolases"/>
    <property type="match status" value="1"/>
</dbReference>
<dbReference type="PROSITE" id="PS00211">
    <property type="entry name" value="ABC_TRANSPORTER_1"/>
    <property type="match status" value="1"/>
</dbReference>
<dbReference type="PANTHER" id="PTHR42939">
    <property type="entry name" value="ABC TRANSPORTER ATP-BINDING PROTEIN ALBC-RELATED"/>
    <property type="match status" value="1"/>
</dbReference>
<dbReference type="AlphaFoldDB" id="A0A9D0ZUC5"/>
<dbReference type="InterPro" id="IPR003593">
    <property type="entry name" value="AAA+_ATPase"/>
</dbReference>
<name>A0A9D0ZUC5_9FIRM</name>
<dbReference type="Proteomes" id="UP000886886">
    <property type="component" value="Unassembled WGS sequence"/>
</dbReference>
<evidence type="ECO:0000256" key="3">
    <source>
        <dbReference type="ARBA" id="ARBA00022840"/>
    </source>
</evidence>
<reference evidence="5" key="2">
    <citation type="journal article" date="2021" name="PeerJ">
        <title>Extensive microbial diversity within the chicken gut microbiome revealed by metagenomics and culture.</title>
        <authorList>
            <person name="Gilroy R."/>
            <person name="Ravi A."/>
            <person name="Getino M."/>
            <person name="Pursley I."/>
            <person name="Horton D.L."/>
            <person name="Alikhan N.F."/>
            <person name="Baker D."/>
            <person name="Gharbi K."/>
            <person name="Hall N."/>
            <person name="Watson M."/>
            <person name="Adriaenssens E.M."/>
            <person name="Foster-Nyarko E."/>
            <person name="Jarju S."/>
            <person name="Secka A."/>
            <person name="Antonio M."/>
            <person name="Oren A."/>
            <person name="Chaudhuri R.R."/>
            <person name="La Ragione R."/>
            <person name="Hildebrand F."/>
            <person name="Pallen M.J."/>
        </authorList>
    </citation>
    <scope>NUCLEOTIDE SEQUENCE</scope>
    <source>
        <strain evidence="5">ChiSjej3B21-11622</strain>
    </source>
</reference>
<dbReference type="CDD" id="cd03230">
    <property type="entry name" value="ABC_DR_subfamily_A"/>
    <property type="match status" value="1"/>
</dbReference>
<dbReference type="PROSITE" id="PS50893">
    <property type="entry name" value="ABC_TRANSPORTER_2"/>
    <property type="match status" value="1"/>
</dbReference>
<dbReference type="InterPro" id="IPR017871">
    <property type="entry name" value="ABC_transporter-like_CS"/>
</dbReference>
<dbReference type="Pfam" id="PF00005">
    <property type="entry name" value="ABC_tran"/>
    <property type="match status" value="1"/>
</dbReference>
<evidence type="ECO:0000313" key="5">
    <source>
        <dbReference type="EMBL" id="HIQ95671.1"/>
    </source>
</evidence>
<dbReference type="InterPro" id="IPR027417">
    <property type="entry name" value="P-loop_NTPase"/>
</dbReference>
<dbReference type="SMART" id="SM00382">
    <property type="entry name" value="AAA"/>
    <property type="match status" value="1"/>
</dbReference>
<accession>A0A9D0ZUC5</accession>
<dbReference type="InterPro" id="IPR003439">
    <property type="entry name" value="ABC_transporter-like_ATP-bd"/>
</dbReference>
<keyword evidence="2" id="KW-0547">Nucleotide-binding</keyword>
<evidence type="ECO:0000259" key="4">
    <source>
        <dbReference type="PROSITE" id="PS50893"/>
    </source>
</evidence>
<dbReference type="SUPFAM" id="SSF52540">
    <property type="entry name" value="P-loop containing nucleoside triphosphate hydrolases"/>
    <property type="match status" value="1"/>
</dbReference>
<comment type="caution">
    <text evidence="5">The sequence shown here is derived from an EMBL/GenBank/DDBJ whole genome shotgun (WGS) entry which is preliminary data.</text>
</comment>
<dbReference type="GO" id="GO:0005524">
    <property type="term" value="F:ATP binding"/>
    <property type="evidence" value="ECO:0007669"/>
    <property type="project" value="UniProtKB-KW"/>
</dbReference>
<reference evidence="5" key="1">
    <citation type="submission" date="2020-10" db="EMBL/GenBank/DDBJ databases">
        <authorList>
            <person name="Gilroy R."/>
        </authorList>
    </citation>
    <scope>NUCLEOTIDE SEQUENCE</scope>
    <source>
        <strain evidence="5">ChiSjej3B21-11622</strain>
    </source>
</reference>
<proteinExistence type="predicted"/>
<dbReference type="GO" id="GO:0016887">
    <property type="term" value="F:ATP hydrolysis activity"/>
    <property type="evidence" value="ECO:0007669"/>
    <property type="project" value="InterPro"/>
</dbReference>
<keyword evidence="3 5" id="KW-0067">ATP-binding</keyword>
<dbReference type="EMBL" id="DVFT01000052">
    <property type="protein sequence ID" value="HIQ95671.1"/>
    <property type="molecule type" value="Genomic_DNA"/>
</dbReference>
<evidence type="ECO:0000313" key="6">
    <source>
        <dbReference type="Proteomes" id="UP000886886"/>
    </source>
</evidence>
<sequence length="293" mass="32665">MSEAMITCRNLKKNYGKQTVLKEIDLTLEEGKIYGLIGRNGAGKTTLLSILSAQNPATNGEIDLNGERIWENKEALKEICFSREITPTSSGMGVANYKVKDYLRIASVYFPYWDGEMAKRLVEEFGLDKKKRMSKLSKGMLSMVTIIVAMASKAKFTFLDEPVAGLDVVVRERFYRLLLEEYTETGRTFVVSTHIIEEAADVLEEVIIMDKGRILLKENTQELLESCFHVSGRGDLVDEAVKGYETHHPESIGRSKSVMVRTKPGQNPPKGEGITVQPMSLQKVFVGLCGEGA</sequence>
<gene>
    <name evidence="5" type="ORF">IAB26_03820</name>
</gene>
<keyword evidence="1" id="KW-0813">Transport</keyword>
<dbReference type="PANTHER" id="PTHR42939:SF1">
    <property type="entry name" value="ABC TRANSPORTER ATP-BINDING PROTEIN ALBC-RELATED"/>
    <property type="match status" value="1"/>
</dbReference>
<dbReference type="InterPro" id="IPR051782">
    <property type="entry name" value="ABC_Transporter_VariousFunc"/>
</dbReference>